<dbReference type="PANTHER" id="PTHR16223">
    <property type="entry name" value="TRANSCRIPTION FACTOR BHLH83-RELATED"/>
    <property type="match status" value="1"/>
</dbReference>
<dbReference type="AlphaFoldDB" id="W1P3B6"/>
<dbReference type="Proteomes" id="UP000017836">
    <property type="component" value="Unassembled WGS sequence"/>
</dbReference>
<evidence type="ECO:0000313" key="5">
    <source>
        <dbReference type="Proteomes" id="UP000017836"/>
    </source>
</evidence>
<gene>
    <name evidence="4" type="ORF">AMTR_s00002p00267570</name>
</gene>
<feature type="region of interest" description="Disordered" evidence="3">
    <location>
        <begin position="116"/>
        <end position="174"/>
    </location>
</feature>
<sequence>MANAPEKMMDEFLEQILAIPAYAAPDGNFPANQGGFPAANHMVLQLGSGESSGHGSGFSGPVFPLGLGLEHGKSCFAKPEAVLGADKRFRDEHEGKGATKAEHFGGLFPVFGGVHSHSLRPEGPQAGQGMALRQGGGYPQQGSSATSSGAAAAPHPPAVRPRVRARRGQATDPHSIAERTDRAAMLDEILEYVKFLRLQVKVLSMSRMGGAGAVAQLVADIPLPADEGDGSGCKEEQAWERWSTEGTEREVAKLMEEDVGAAMQFLQSKALCLMPIALASTLYHTRQGSTSSSDGPTSRAKPEPNSL</sequence>
<dbReference type="EMBL" id="KI394767">
    <property type="protein sequence ID" value="ERN01450.1"/>
    <property type="molecule type" value="Genomic_DNA"/>
</dbReference>
<comment type="subcellular location">
    <subcellularLocation>
        <location evidence="1">Nucleus</location>
    </subcellularLocation>
</comment>
<evidence type="ECO:0000256" key="2">
    <source>
        <dbReference type="ARBA" id="ARBA00023242"/>
    </source>
</evidence>
<protein>
    <recommendedName>
        <fullName evidence="6">BHLH domain-containing protein</fullName>
    </recommendedName>
</protein>
<organism evidence="4 5">
    <name type="scientific">Amborella trichopoda</name>
    <dbReference type="NCBI Taxonomy" id="13333"/>
    <lineage>
        <taxon>Eukaryota</taxon>
        <taxon>Viridiplantae</taxon>
        <taxon>Streptophyta</taxon>
        <taxon>Embryophyta</taxon>
        <taxon>Tracheophyta</taxon>
        <taxon>Spermatophyta</taxon>
        <taxon>Magnoliopsida</taxon>
        <taxon>Amborellales</taxon>
        <taxon>Amborellaceae</taxon>
        <taxon>Amborella</taxon>
    </lineage>
</organism>
<evidence type="ECO:0000256" key="1">
    <source>
        <dbReference type="ARBA" id="ARBA00004123"/>
    </source>
</evidence>
<dbReference type="PANTHER" id="PTHR16223:SF198">
    <property type="entry name" value="DEHYDROGENASE, PUTATIVE, EXPRESSED-RELATED"/>
    <property type="match status" value="1"/>
</dbReference>
<dbReference type="Gramene" id="ERN01450">
    <property type="protein sequence ID" value="ERN01450"/>
    <property type="gene ID" value="AMTR_s00002p00267570"/>
</dbReference>
<dbReference type="GO" id="GO:0005634">
    <property type="term" value="C:nucleus"/>
    <property type="evidence" value="ECO:0007669"/>
    <property type="project" value="UniProtKB-SubCell"/>
</dbReference>
<reference evidence="5" key="1">
    <citation type="journal article" date="2013" name="Science">
        <title>The Amborella genome and the evolution of flowering plants.</title>
        <authorList>
            <consortium name="Amborella Genome Project"/>
        </authorList>
    </citation>
    <scope>NUCLEOTIDE SEQUENCE [LARGE SCALE GENOMIC DNA]</scope>
</reference>
<name>W1P3B6_AMBTC</name>
<dbReference type="HOGENOM" id="CLU_044273_1_0_1"/>
<dbReference type="InterPro" id="IPR045843">
    <property type="entry name" value="IND-like"/>
</dbReference>
<feature type="region of interest" description="Disordered" evidence="3">
    <location>
        <begin position="285"/>
        <end position="307"/>
    </location>
</feature>
<feature type="compositionally biased region" description="Polar residues" evidence="3">
    <location>
        <begin position="285"/>
        <end position="296"/>
    </location>
</feature>
<proteinExistence type="predicted"/>
<keyword evidence="5" id="KW-1185">Reference proteome</keyword>
<dbReference type="eggNOG" id="ENOG502QPM5">
    <property type="taxonomic scope" value="Eukaryota"/>
</dbReference>
<dbReference type="GO" id="GO:0003700">
    <property type="term" value="F:DNA-binding transcription factor activity"/>
    <property type="evidence" value="ECO:0007669"/>
    <property type="project" value="InterPro"/>
</dbReference>
<accession>W1P3B6</accession>
<dbReference type="OMA" id="AFHAPVY"/>
<feature type="compositionally biased region" description="Low complexity" evidence="3">
    <location>
        <begin position="140"/>
        <end position="153"/>
    </location>
</feature>
<keyword evidence="2" id="KW-0539">Nucleus</keyword>
<evidence type="ECO:0008006" key="6">
    <source>
        <dbReference type="Google" id="ProtNLM"/>
    </source>
</evidence>
<evidence type="ECO:0000313" key="4">
    <source>
        <dbReference type="EMBL" id="ERN01450.1"/>
    </source>
</evidence>
<evidence type="ECO:0000256" key="3">
    <source>
        <dbReference type="SAM" id="MobiDB-lite"/>
    </source>
</evidence>